<dbReference type="EMBL" id="MSZS01000005">
    <property type="protein sequence ID" value="PKX92707.1"/>
    <property type="molecule type" value="Genomic_DNA"/>
</dbReference>
<gene>
    <name evidence="2" type="ORF">P174DRAFT_432092</name>
</gene>
<evidence type="ECO:0000313" key="3">
    <source>
        <dbReference type="Proteomes" id="UP000234474"/>
    </source>
</evidence>
<feature type="region of interest" description="Disordered" evidence="1">
    <location>
        <begin position="56"/>
        <end position="76"/>
    </location>
</feature>
<evidence type="ECO:0000256" key="1">
    <source>
        <dbReference type="SAM" id="MobiDB-lite"/>
    </source>
</evidence>
<dbReference type="RefSeq" id="XP_024681302.1">
    <property type="nucleotide sequence ID" value="XM_024825730.1"/>
</dbReference>
<dbReference type="OMA" id="NWKQRKP"/>
<organism evidence="2 3">
    <name type="scientific">Aspergillus novofumigatus (strain IBT 16806)</name>
    <dbReference type="NCBI Taxonomy" id="1392255"/>
    <lineage>
        <taxon>Eukaryota</taxon>
        <taxon>Fungi</taxon>
        <taxon>Dikarya</taxon>
        <taxon>Ascomycota</taxon>
        <taxon>Pezizomycotina</taxon>
        <taxon>Eurotiomycetes</taxon>
        <taxon>Eurotiomycetidae</taxon>
        <taxon>Eurotiales</taxon>
        <taxon>Aspergillaceae</taxon>
        <taxon>Aspergillus</taxon>
        <taxon>Aspergillus subgen. Fumigati</taxon>
    </lineage>
</organism>
<proteinExistence type="predicted"/>
<comment type="caution">
    <text evidence="2">The sequence shown here is derived from an EMBL/GenBank/DDBJ whole genome shotgun (WGS) entry which is preliminary data.</text>
</comment>
<feature type="compositionally biased region" description="Polar residues" evidence="1">
    <location>
        <begin position="66"/>
        <end position="76"/>
    </location>
</feature>
<dbReference type="AlphaFoldDB" id="A0A2I1C521"/>
<reference evidence="3" key="1">
    <citation type="journal article" date="2018" name="Proc. Natl. Acad. Sci. U.S.A.">
        <title>Linking secondary metabolites to gene clusters through genome sequencing of six diverse Aspergillus species.</title>
        <authorList>
            <person name="Kaerboelling I."/>
            <person name="Vesth T.C."/>
            <person name="Frisvad J.C."/>
            <person name="Nybo J.L."/>
            <person name="Theobald S."/>
            <person name="Kuo A."/>
            <person name="Bowyer P."/>
            <person name="Matsuda Y."/>
            <person name="Mondo S."/>
            <person name="Lyhne E.K."/>
            <person name="Kogle M.E."/>
            <person name="Clum A."/>
            <person name="Lipzen A."/>
            <person name="Salamov A."/>
            <person name="Ngan C.Y."/>
            <person name="Daum C."/>
            <person name="Chiniquy J."/>
            <person name="Barry K."/>
            <person name="LaButti K."/>
            <person name="Haridas S."/>
            <person name="Simmons B.A."/>
            <person name="Magnuson J.K."/>
            <person name="Mortensen U.H."/>
            <person name="Larsen T.O."/>
            <person name="Grigoriev I.V."/>
            <person name="Baker S.E."/>
            <person name="Andersen M.R."/>
        </authorList>
    </citation>
    <scope>NUCLEOTIDE SEQUENCE [LARGE SCALE GENOMIC DNA]</scope>
    <source>
        <strain evidence="3">IBT 16806</strain>
    </source>
</reference>
<name>A0A2I1C521_ASPN1</name>
<accession>A0A2I1C521</accession>
<dbReference type="GeneID" id="36533055"/>
<dbReference type="Proteomes" id="UP000234474">
    <property type="component" value="Unassembled WGS sequence"/>
</dbReference>
<evidence type="ECO:0000313" key="2">
    <source>
        <dbReference type="EMBL" id="PKX92707.1"/>
    </source>
</evidence>
<dbReference type="STRING" id="1392255.A0A2I1C521"/>
<sequence>MSHTSSKTWISDIIKEVDRFVRISKDSLIIAPESPNVPQAYCEWREHRVSINQTAQEVEPQHRTLRASQRASQAKTSIQPFAGKTFKDARSSVLAMETIWLPSTSFHLERPVAPWPCSNELTSDGTMRSMSGYSPFSPPPRVPGNETAHWRKRAPIKPYPFDTFGTPNLGHIEGAPDTEDEMAFFVGQALLEEINIGEF</sequence>
<protein>
    <submittedName>
        <fullName evidence="2">Uncharacterized protein</fullName>
    </submittedName>
</protein>
<dbReference type="VEuPathDB" id="FungiDB:P174DRAFT_432092"/>
<dbReference type="OrthoDB" id="5305306at2759"/>
<keyword evidence="3" id="KW-1185">Reference proteome</keyword>